<dbReference type="Pfam" id="PF07521">
    <property type="entry name" value="RMMBL"/>
    <property type="match status" value="1"/>
</dbReference>
<proteinExistence type="predicted"/>
<gene>
    <name evidence="3" type="ORF">DICVIV_11885</name>
</gene>
<evidence type="ECO:0008006" key="5">
    <source>
        <dbReference type="Google" id="ProtNLM"/>
    </source>
</evidence>
<dbReference type="Proteomes" id="UP000053766">
    <property type="component" value="Unassembled WGS sequence"/>
</dbReference>
<dbReference type="InterPro" id="IPR011108">
    <property type="entry name" value="RMMBL"/>
</dbReference>
<protein>
    <recommendedName>
        <fullName evidence="5">RNA-metabolizing metallo-beta-lactamase</fullName>
    </recommendedName>
</protein>
<dbReference type="PANTHER" id="PTHR43694">
    <property type="entry name" value="RIBONUCLEASE J"/>
    <property type="match status" value="1"/>
</dbReference>
<dbReference type="PANTHER" id="PTHR43694:SF1">
    <property type="entry name" value="RIBONUCLEASE J"/>
    <property type="match status" value="1"/>
</dbReference>
<organism evidence="3 4">
    <name type="scientific">Dictyocaulus viviparus</name>
    <name type="common">Bovine lungworm</name>
    <dbReference type="NCBI Taxonomy" id="29172"/>
    <lineage>
        <taxon>Eukaryota</taxon>
        <taxon>Metazoa</taxon>
        <taxon>Ecdysozoa</taxon>
        <taxon>Nematoda</taxon>
        <taxon>Chromadorea</taxon>
        <taxon>Rhabditida</taxon>
        <taxon>Rhabditina</taxon>
        <taxon>Rhabditomorpha</taxon>
        <taxon>Strongyloidea</taxon>
        <taxon>Metastrongylidae</taxon>
        <taxon>Dictyocaulus</taxon>
    </lineage>
</organism>
<dbReference type="AlphaFoldDB" id="A0A0D8XC02"/>
<evidence type="ECO:0000313" key="4">
    <source>
        <dbReference type="Proteomes" id="UP000053766"/>
    </source>
</evidence>
<evidence type="ECO:0000259" key="2">
    <source>
        <dbReference type="Pfam" id="PF17770"/>
    </source>
</evidence>
<evidence type="ECO:0000313" key="3">
    <source>
        <dbReference type="EMBL" id="KJH42128.1"/>
    </source>
</evidence>
<reference evidence="4" key="2">
    <citation type="journal article" date="2016" name="Sci. Rep.">
        <title>Dictyocaulus viviparus genome, variome and transcriptome elucidate lungworm biology and support future intervention.</title>
        <authorList>
            <person name="McNulty S.N."/>
            <person name="Strube C."/>
            <person name="Rosa B.A."/>
            <person name="Martin J.C."/>
            <person name="Tyagi R."/>
            <person name="Choi Y.J."/>
            <person name="Wang Q."/>
            <person name="Hallsworth Pepin K."/>
            <person name="Zhang X."/>
            <person name="Ozersky P."/>
            <person name="Wilson R.K."/>
            <person name="Sternberg P.W."/>
            <person name="Gasser R.B."/>
            <person name="Mitreva M."/>
        </authorList>
    </citation>
    <scope>NUCLEOTIDE SEQUENCE [LARGE SCALE GENOMIC DNA]</scope>
    <source>
        <strain evidence="4">HannoverDv2000</strain>
    </source>
</reference>
<feature type="domain" description="Zn-dependent metallo-hydrolase RNA specificity" evidence="1">
    <location>
        <begin position="1"/>
        <end position="29"/>
    </location>
</feature>
<dbReference type="SUPFAM" id="SSF56281">
    <property type="entry name" value="Metallo-hydrolase/oxidoreductase"/>
    <property type="match status" value="1"/>
</dbReference>
<dbReference type="InterPro" id="IPR036866">
    <property type="entry name" value="RibonucZ/Hydroxyglut_hydro"/>
</dbReference>
<accession>A0A0D8XC02</accession>
<dbReference type="EMBL" id="KN716705">
    <property type="protein sequence ID" value="KJH42128.1"/>
    <property type="molecule type" value="Genomic_DNA"/>
</dbReference>
<dbReference type="Gene3D" id="3.10.20.580">
    <property type="match status" value="1"/>
</dbReference>
<sequence>MIQLTKPRYLIPIHGEYKMLRAIQKTAEKLFFDPEKVIILKNGQVVTLKDQILTVTDEIIDTAPCYVESNDTNGTSAKLIRERQIIAEDGLVSIAIVVKDAERKVVGLPKILTWGCFYACKSIPLIKKNQLFD</sequence>
<dbReference type="Gene3D" id="3.60.15.10">
    <property type="entry name" value="Ribonuclease Z/Hydroxyacylglutathione hydrolase-like"/>
    <property type="match status" value="1"/>
</dbReference>
<evidence type="ECO:0000259" key="1">
    <source>
        <dbReference type="Pfam" id="PF07521"/>
    </source>
</evidence>
<keyword evidence="4" id="KW-1185">Reference proteome</keyword>
<dbReference type="Pfam" id="PF17770">
    <property type="entry name" value="RNase_J_C"/>
    <property type="match status" value="1"/>
</dbReference>
<dbReference type="InterPro" id="IPR041636">
    <property type="entry name" value="RNase_J_C"/>
</dbReference>
<reference evidence="3 4" key="1">
    <citation type="submission" date="2013-11" db="EMBL/GenBank/DDBJ databases">
        <title>Draft genome of the bovine lungworm Dictyocaulus viviparus.</title>
        <authorList>
            <person name="Mitreva M."/>
        </authorList>
    </citation>
    <scope>NUCLEOTIDE SEQUENCE [LARGE SCALE GENOMIC DNA]</scope>
    <source>
        <strain evidence="3 4">HannoverDv2000</strain>
    </source>
</reference>
<dbReference type="OrthoDB" id="8120714at2759"/>
<name>A0A0D8XC02_DICVI</name>
<feature type="domain" description="Ribonuclease J C-terminal" evidence="2">
    <location>
        <begin position="80"/>
        <end position="128"/>
    </location>
</feature>